<dbReference type="GO" id="GO:0009245">
    <property type="term" value="P:lipid A biosynthetic process"/>
    <property type="evidence" value="ECO:0007669"/>
    <property type="project" value="TreeGrafter"/>
</dbReference>
<dbReference type="FunFam" id="3.60.21.10:FF:000028">
    <property type="entry name" value="Putative metallophosphoesterase"/>
    <property type="match status" value="1"/>
</dbReference>
<gene>
    <name evidence="6" type="ORF">BG04_3616</name>
</gene>
<reference evidence="6 7" key="1">
    <citation type="journal article" date="2015" name="Genome Announc.">
        <title>Complete genome sequences for 35 biothreat assay-relevant bacillus species.</title>
        <authorList>
            <person name="Johnson S.L."/>
            <person name="Daligault H.E."/>
            <person name="Davenport K.W."/>
            <person name="Jaissle J."/>
            <person name="Frey K.G."/>
            <person name="Ladner J.T."/>
            <person name="Broomall S.M."/>
            <person name="Bishop-Lilly K.A."/>
            <person name="Bruce D.C."/>
            <person name="Gibbons H.S."/>
            <person name="Coyne S.R."/>
            <person name="Lo C.C."/>
            <person name="Meincke L."/>
            <person name="Munk A.C."/>
            <person name="Koroleva G.I."/>
            <person name="Rosenzweig C.N."/>
            <person name="Palacios G.F."/>
            <person name="Redden C.L."/>
            <person name="Minogue T.D."/>
            <person name="Chain P.S."/>
        </authorList>
    </citation>
    <scope>NUCLEOTIDE SEQUENCE [LARGE SCALE GENOMIC DNA]</scope>
    <source>
        <strain evidence="7">ATCC 14581 / DSM 32 / JCM 2506 / NBRC 15308 / NCIMB 9376 / NCTC 10342 / NRRL B-14308 / VKM B-512</strain>
    </source>
</reference>
<evidence type="ECO:0000256" key="2">
    <source>
        <dbReference type="ARBA" id="ARBA00022723"/>
    </source>
</evidence>
<evidence type="ECO:0000259" key="5">
    <source>
        <dbReference type="Pfam" id="PF00149"/>
    </source>
</evidence>
<dbReference type="InterPro" id="IPR004843">
    <property type="entry name" value="Calcineurin-like_PHP"/>
</dbReference>
<dbReference type="KEGG" id="bmeg:BG04_3616"/>
<evidence type="ECO:0000313" key="7">
    <source>
        <dbReference type="Proteomes" id="UP000031829"/>
    </source>
</evidence>
<dbReference type="GO" id="GO:0046872">
    <property type="term" value="F:metal ion binding"/>
    <property type="evidence" value="ECO:0007669"/>
    <property type="project" value="UniProtKB-KW"/>
</dbReference>
<dbReference type="PANTHER" id="PTHR31302:SF25">
    <property type="entry name" value="PHOSPHOESTERASE"/>
    <property type="match status" value="1"/>
</dbReference>
<dbReference type="HOGENOM" id="CLU_025443_3_2_9"/>
<keyword evidence="3" id="KW-0378">Hydrolase</keyword>
<dbReference type="RefSeq" id="WP_016763423.1">
    <property type="nucleotide sequence ID" value="NZ_BCVB01000003.1"/>
</dbReference>
<evidence type="ECO:0000256" key="1">
    <source>
        <dbReference type="ARBA" id="ARBA00001968"/>
    </source>
</evidence>
<dbReference type="GO" id="GO:0008758">
    <property type="term" value="F:UDP-2,3-diacylglucosamine hydrolase activity"/>
    <property type="evidence" value="ECO:0007669"/>
    <property type="project" value="TreeGrafter"/>
</dbReference>
<dbReference type="PANTHER" id="PTHR31302">
    <property type="entry name" value="TRANSMEMBRANE PROTEIN WITH METALLOPHOSPHOESTERASE DOMAIN-RELATED"/>
    <property type="match status" value="1"/>
</dbReference>
<protein>
    <submittedName>
        <fullName evidence="6">Calcineurin-like phosphoesterase family protein</fullName>
    </submittedName>
</protein>
<comment type="cofactor">
    <cofactor evidence="1">
        <name>a divalent metal cation</name>
        <dbReference type="ChEBI" id="CHEBI:60240"/>
    </cofactor>
</comment>
<dbReference type="GeneID" id="93641671"/>
<dbReference type="GO" id="GO:0016020">
    <property type="term" value="C:membrane"/>
    <property type="evidence" value="ECO:0007669"/>
    <property type="project" value="GOC"/>
</dbReference>
<comment type="similarity">
    <text evidence="4">Belongs to the metallophosphoesterase superfamily.</text>
</comment>
<name>A0A0B6AUG5_PRIM2</name>
<evidence type="ECO:0000313" key="6">
    <source>
        <dbReference type="EMBL" id="AJI23479.1"/>
    </source>
</evidence>
<dbReference type="PROSITE" id="PS51318">
    <property type="entry name" value="TAT"/>
    <property type="match status" value="1"/>
</dbReference>
<evidence type="ECO:0000256" key="3">
    <source>
        <dbReference type="ARBA" id="ARBA00022801"/>
    </source>
</evidence>
<organism evidence="6 7">
    <name type="scientific">Priestia megaterium (strain ATCC 14581 / DSM 32 / CCUG 1817 / JCM 2506 / NBRC 15308 / NCIMB 9376 / NCTC 10342 / NRRL B-14308 / VKM B-512 / Ford 19)</name>
    <name type="common">Bacillus megaterium</name>
    <dbReference type="NCBI Taxonomy" id="1348623"/>
    <lineage>
        <taxon>Bacteria</taxon>
        <taxon>Bacillati</taxon>
        <taxon>Bacillota</taxon>
        <taxon>Bacilli</taxon>
        <taxon>Bacillales</taxon>
        <taxon>Bacillaceae</taxon>
        <taxon>Priestia</taxon>
    </lineage>
</organism>
<dbReference type="CDD" id="cd07385">
    <property type="entry name" value="MPP_YkuE_C"/>
    <property type="match status" value="1"/>
</dbReference>
<sequence>MKKTYTRRSFLKGLASISLGSLLTTSFGYTYAKYIEPRRLQIVRHTITSKNIPKSFNGIKILQFSDIHLGLSYDLLQLEQLMVTINNLKPTIILFTGDLMDVPNEYPHPERIPPILQRLQAPLGKYAIYGNHDHGGYGTNIYKQAIEDAGFRLLVNEVDTVFMPDKSYIHICGLDDIMLGNPQYEGTLGQLQPDIFSIAMIHEPDVAVKAAPFPVDLQLSGHSHGGQIQIPFYGPLITPPFGTVYPEGMYEVGDSKMKLYVNRGLGTTRIPFRFLATPEITLFTLQST</sequence>
<dbReference type="AlphaFoldDB" id="A0A0B6AUG5"/>
<dbReference type="InterPro" id="IPR051158">
    <property type="entry name" value="Metallophosphoesterase_sf"/>
</dbReference>
<keyword evidence="2" id="KW-0479">Metal-binding</keyword>
<dbReference type="Proteomes" id="UP000031829">
    <property type="component" value="Chromosome"/>
</dbReference>
<dbReference type="SUPFAM" id="SSF56300">
    <property type="entry name" value="Metallo-dependent phosphatases"/>
    <property type="match status" value="1"/>
</dbReference>
<dbReference type="EMBL" id="CP009920">
    <property type="protein sequence ID" value="AJI23479.1"/>
    <property type="molecule type" value="Genomic_DNA"/>
</dbReference>
<dbReference type="Pfam" id="PF00149">
    <property type="entry name" value="Metallophos"/>
    <property type="match status" value="1"/>
</dbReference>
<evidence type="ECO:0000256" key="4">
    <source>
        <dbReference type="ARBA" id="ARBA00061089"/>
    </source>
</evidence>
<feature type="domain" description="Calcineurin-like phosphoesterase" evidence="5">
    <location>
        <begin position="59"/>
        <end position="225"/>
    </location>
</feature>
<dbReference type="Gene3D" id="3.60.21.10">
    <property type="match status" value="1"/>
</dbReference>
<dbReference type="InterPro" id="IPR029052">
    <property type="entry name" value="Metallo-depent_PP-like"/>
</dbReference>
<proteinExistence type="inferred from homology"/>
<dbReference type="InterPro" id="IPR006311">
    <property type="entry name" value="TAT_signal"/>
</dbReference>
<accession>A0A0B6AUG5</accession>